<evidence type="ECO:0000256" key="6">
    <source>
        <dbReference type="ARBA" id="ARBA00023136"/>
    </source>
</evidence>
<dbReference type="InterPro" id="IPR000897">
    <property type="entry name" value="SRP54_GTPase_dom"/>
</dbReference>
<dbReference type="PANTHER" id="PTHR43134">
    <property type="entry name" value="SIGNAL RECOGNITION PARTICLE RECEPTOR SUBUNIT ALPHA"/>
    <property type="match status" value="1"/>
</dbReference>
<dbReference type="SMART" id="SM00962">
    <property type="entry name" value="SRP54"/>
    <property type="match status" value="1"/>
</dbReference>
<dbReference type="GO" id="GO:0005737">
    <property type="term" value="C:cytoplasm"/>
    <property type="evidence" value="ECO:0007669"/>
    <property type="project" value="UniProtKB-SubCell"/>
</dbReference>
<comment type="similarity">
    <text evidence="10">Belongs to the GTP-binding SRP family. FtsY subfamily.</text>
</comment>
<dbReference type="InterPro" id="IPR027417">
    <property type="entry name" value="P-loop_NTPase"/>
</dbReference>
<dbReference type="SMART" id="SM00963">
    <property type="entry name" value="SRP54_N"/>
    <property type="match status" value="1"/>
</dbReference>
<dbReference type="GO" id="GO:0005047">
    <property type="term" value="F:signal recognition particle binding"/>
    <property type="evidence" value="ECO:0007669"/>
    <property type="project" value="TreeGrafter"/>
</dbReference>
<dbReference type="Gene3D" id="1.20.120.140">
    <property type="entry name" value="Signal recognition particle SRP54, nucleotide-binding domain"/>
    <property type="match status" value="1"/>
</dbReference>
<feature type="binding site" evidence="10">
    <location>
        <begin position="224"/>
        <end position="231"/>
    </location>
    <ligand>
        <name>GTP</name>
        <dbReference type="ChEBI" id="CHEBI:37565"/>
    </ligand>
</feature>
<keyword evidence="5 10" id="KW-0342">GTP-binding</keyword>
<evidence type="ECO:0000256" key="9">
    <source>
        <dbReference type="ARBA" id="ARBA00053570"/>
    </source>
</evidence>
<dbReference type="Proteomes" id="UP000518892">
    <property type="component" value="Unassembled WGS sequence"/>
</dbReference>
<proteinExistence type="inferred from homology"/>
<dbReference type="HAMAP" id="MF_00920">
    <property type="entry name" value="FtsY"/>
    <property type="match status" value="1"/>
</dbReference>
<protein>
    <recommendedName>
        <fullName evidence="10">Signal recognition particle receptor FtsY</fullName>
        <shortName evidence="10">SRP receptor</shortName>
        <ecNumber evidence="10">3.6.5.4</ecNumber>
    </recommendedName>
</protein>
<comment type="caution">
    <text evidence="13">The sequence shown here is derived from an EMBL/GenBank/DDBJ whole genome shotgun (WGS) entry which is preliminary data.</text>
</comment>
<dbReference type="InterPro" id="IPR003593">
    <property type="entry name" value="AAA+_ATPase"/>
</dbReference>
<comment type="catalytic activity">
    <reaction evidence="8 10">
        <text>GTP + H2O = GDP + phosphate + H(+)</text>
        <dbReference type="Rhea" id="RHEA:19669"/>
        <dbReference type="ChEBI" id="CHEBI:15377"/>
        <dbReference type="ChEBI" id="CHEBI:15378"/>
        <dbReference type="ChEBI" id="CHEBI:37565"/>
        <dbReference type="ChEBI" id="CHEBI:43474"/>
        <dbReference type="ChEBI" id="CHEBI:58189"/>
        <dbReference type="EC" id="3.6.5.4"/>
    </reaction>
</comment>
<comment type="subcellular location">
    <subcellularLocation>
        <location evidence="10">Cell membrane</location>
        <topology evidence="10">Peripheral membrane protein</topology>
        <orientation evidence="10">Cytoplasmic side</orientation>
    </subcellularLocation>
    <subcellularLocation>
        <location evidence="10">Cytoplasm</location>
    </subcellularLocation>
</comment>
<dbReference type="SUPFAM" id="SSF47364">
    <property type="entry name" value="Domain of the SRP/SRP receptor G-proteins"/>
    <property type="match status" value="1"/>
</dbReference>
<evidence type="ECO:0000256" key="7">
    <source>
        <dbReference type="ARBA" id="ARBA00023170"/>
    </source>
</evidence>
<dbReference type="Pfam" id="PF00448">
    <property type="entry name" value="SRP54"/>
    <property type="match status" value="1"/>
</dbReference>
<comment type="subunit">
    <text evidence="10">Part of the signal recognition particle protein translocation system, which is composed of SRP and FtsY. SRP is a ribonucleoprotein composed of Ffh and a 4.5S RNA molecule.</text>
</comment>
<dbReference type="GO" id="GO:0005886">
    <property type="term" value="C:plasma membrane"/>
    <property type="evidence" value="ECO:0007669"/>
    <property type="project" value="UniProtKB-SubCell"/>
</dbReference>
<evidence type="ECO:0000313" key="13">
    <source>
        <dbReference type="EMBL" id="MBB3233055.1"/>
    </source>
</evidence>
<feature type="compositionally biased region" description="Acidic residues" evidence="11">
    <location>
        <begin position="60"/>
        <end position="72"/>
    </location>
</feature>
<keyword evidence="14" id="KW-1185">Reference proteome</keyword>
<feature type="region of interest" description="Disordered" evidence="11">
    <location>
        <begin position="1"/>
        <end position="107"/>
    </location>
</feature>
<dbReference type="InterPro" id="IPR004390">
    <property type="entry name" value="SR_rcpt_FtsY"/>
</dbReference>
<feature type="compositionally biased region" description="Low complexity" evidence="11">
    <location>
        <begin position="22"/>
        <end position="40"/>
    </location>
</feature>
<dbReference type="InterPro" id="IPR013822">
    <property type="entry name" value="Signal_recog_particl_SRP54_hlx"/>
</dbReference>
<dbReference type="SUPFAM" id="SSF52540">
    <property type="entry name" value="P-loop containing nucleoside triphosphate hydrolases"/>
    <property type="match status" value="1"/>
</dbReference>
<evidence type="ECO:0000256" key="1">
    <source>
        <dbReference type="ARBA" id="ARBA00022475"/>
    </source>
</evidence>
<evidence type="ECO:0000256" key="8">
    <source>
        <dbReference type="ARBA" id="ARBA00048027"/>
    </source>
</evidence>
<keyword evidence="4 10" id="KW-0378">Hydrolase</keyword>
<evidence type="ECO:0000313" key="14">
    <source>
        <dbReference type="Proteomes" id="UP000518892"/>
    </source>
</evidence>
<dbReference type="GO" id="GO:0003924">
    <property type="term" value="F:GTPase activity"/>
    <property type="evidence" value="ECO:0007669"/>
    <property type="project" value="UniProtKB-UniRule"/>
</dbReference>
<evidence type="ECO:0000256" key="5">
    <source>
        <dbReference type="ARBA" id="ARBA00023134"/>
    </source>
</evidence>
<evidence type="ECO:0000256" key="4">
    <source>
        <dbReference type="ARBA" id="ARBA00022801"/>
    </source>
</evidence>
<keyword evidence="6 10" id="KW-0472">Membrane</keyword>
<dbReference type="FunFam" id="3.40.50.300:FF:000053">
    <property type="entry name" value="Signal recognition particle receptor FtsY"/>
    <property type="match status" value="1"/>
</dbReference>
<feature type="compositionally biased region" description="Low complexity" evidence="11">
    <location>
        <begin position="90"/>
        <end position="100"/>
    </location>
</feature>
<dbReference type="InterPro" id="IPR036225">
    <property type="entry name" value="SRP/SRP_N"/>
</dbReference>
<dbReference type="PANTHER" id="PTHR43134:SF1">
    <property type="entry name" value="SIGNAL RECOGNITION PARTICLE RECEPTOR SUBUNIT ALPHA"/>
    <property type="match status" value="1"/>
</dbReference>
<evidence type="ECO:0000256" key="2">
    <source>
        <dbReference type="ARBA" id="ARBA00022490"/>
    </source>
</evidence>
<dbReference type="EC" id="3.6.5.4" evidence="10"/>
<reference evidence="13 14" key="1">
    <citation type="submission" date="2020-08" db="EMBL/GenBank/DDBJ databases">
        <title>Genomic Encyclopedia of Type Strains, Phase III (KMG-III): the genomes of soil and plant-associated and newly described type strains.</title>
        <authorList>
            <person name="Whitman W."/>
        </authorList>
    </citation>
    <scope>NUCLEOTIDE SEQUENCE [LARGE SCALE GENOMIC DNA]</scope>
    <source>
        <strain evidence="13 14">CECT 7744</strain>
    </source>
</reference>
<dbReference type="NCBIfam" id="TIGR00064">
    <property type="entry name" value="ftsY"/>
    <property type="match status" value="1"/>
</dbReference>
<dbReference type="GO" id="GO:0005525">
    <property type="term" value="F:GTP binding"/>
    <property type="evidence" value="ECO:0007669"/>
    <property type="project" value="UniProtKB-UniRule"/>
</dbReference>
<gene>
    <name evidence="10" type="primary">ftsY</name>
    <name evidence="13" type="ORF">FHR97_003938</name>
</gene>
<dbReference type="EMBL" id="JACHXR010000020">
    <property type="protein sequence ID" value="MBB3233055.1"/>
    <property type="molecule type" value="Genomic_DNA"/>
</dbReference>
<evidence type="ECO:0000256" key="11">
    <source>
        <dbReference type="SAM" id="MobiDB-lite"/>
    </source>
</evidence>
<keyword evidence="3 10" id="KW-0547">Nucleotide-binding</keyword>
<name>A0A7W5HMY2_9GAMM</name>
<dbReference type="AlphaFoldDB" id="A0A7W5HMY2"/>
<dbReference type="SMART" id="SM00382">
    <property type="entry name" value="AAA"/>
    <property type="match status" value="1"/>
</dbReference>
<dbReference type="Pfam" id="PF02881">
    <property type="entry name" value="SRP54_N"/>
    <property type="match status" value="1"/>
</dbReference>
<feature type="domain" description="SRP54-type proteins GTP-binding" evidence="12">
    <location>
        <begin position="391"/>
        <end position="404"/>
    </location>
</feature>
<keyword evidence="7 10" id="KW-0675">Receptor</keyword>
<comment type="function">
    <text evidence="9 10">Involved in targeting and insertion of nascent membrane proteins into the cytoplasmic membrane. Acts as a receptor for the complex formed by the signal recognition particle (SRP) and the ribosome-nascent chain (RNC). Interaction with SRP-RNC leads to the transfer of the RNC complex to the Sec translocase for insertion into the membrane, the hydrolysis of GTP by both Ffh and FtsY, and the dissociation of the SRP-FtsY complex into the individual components.</text>
</comment>
<organism evidence="13 14">
    <name type="scientific">Halomonas stenophila</name>
    <dbReference type="NCBI Taxonomy" id="795312"/>
    <lineage>
        <taxon>Bacteria</taxon>
        <taxon>Pseudomonadati</taxon>
        <taxon>Pseudomonadota</taxon>
        <taxon>Gammaproteobacteria</taxon>
        <taxon>Oceanospirillales</taxon>
        <taxon>Halomonadaceae</taxon>
        <taxon>Halomonas</taxon>
    </lineage>
</organism>
<feature type="binding site" evidence="10">
    <location>
        <begin position="306"/>
        <end position="310"/>
    </location>
    <ligand>
        <name>GTP</name>
        <dbReference type="ChEBI" id="CHEBI:37565"/>
    </ligand>
</feature>
<evidence type="ECO:0000256" key="3">
    <source>
        <dbReference type="ARBA" id="ARBA00022741"/>
    </source>
</evidence>
<dbReference type="InterPro" id="IPR042101">
    <property type="entry name" value="SRP54_N_sf"/>
</dbReference>
<sequence length="424" mass="45355">MFGFLKRKKKQEEQQQDPRATPESPGEVEPGESPDAAVAESEAEASTEVEPEARTAAEPDAQEPETASDEPEPPSGPEPAPVANAGLESAPKPEAAAEPLARAELREKPRAEKKGWFARMREGLGKTRSNLTEGLAGLFLGRKQIDDDLMEELETQLLMADVGIEATTGIIDRLTERVSRKELKDPQALYTALQDELAGLLEGVTEPLALPPKGEGPFVILVVGVNGVGKTTTIGKLTQRFQREGRSVMLAAGDTFRAAAVEQLKVWGERNDVPVIAQHTGADSASVVYDALAAARARGVDVLIADTAGRLHNKAHLMEELKKVRRVMGKLDDQAPHEVMLVLDAGTGQNALSQAATFNEAVPVTGITLTKLDGTAKGGIIFALAQQLGTPIRFIGVGESLDDLRPFAAREFVDALFDRDDAPA</sequence>
<evidence type="ECO:0000256" key="10">
    <source>
        <dbReference type="HAMAP-Rule" id="MF_00920"/>
    </source>
</evidence>
<dbReference type="RefSeq" id="WP_183385463.1">
    <property type="nucleotide sequence ID" value="NZ_JACHXR010000020.1"/>
</dbReference>
<dbReference type="PROSITE" id="PS00300">
    <property type="entry name" value="SRP54"/>
    <property type="match status" value="1"/>
</dbReference>
<keyword evidence="1 10" id="KW-1003">Cell membrane</keyword>
<keyword evidence="2 10" id="KW-0963">Cytoplasm</keyword>
<dbReference type="CDD" id="cd17874">
    <property type="entry name" value="FtsY"/>
    <property type="match status" value="1"/>
</dbReference>
<evidence type="ECO:0000259" key="12">
    <source>
        <dbReference type="PROSITE" id="PS00300"/>
    </source>
</evidence>
<dbReference type="GO" id="GO:0006614">
    <property type="term" value="P:SRP-dependent cotranslational protein targeting to membrane"/>
    <property type="evidence" value="ECO:0007669"/>
    <property type="project" value="InterPro"/>
</dbReference>
<feature type="compositionally biased region" description="Acidic residues" evidence="11">
    <location>
        <begin position="41"/>
        <end position="50"/>
    </location>
</feature>
<accession>A0A7W5HMY2</accession>
<feature type="binding site" evidence="10">
    <location>
        <begin position="370"/>
        <end position="373"/>
    </location>
    <ligand>
        <name>GTP</name>
        <dbReference type="ChEBI" id="CHEBI:37565"/>
    </ligand>
</feature>
<dbReference type="FunFam" id="1.20.120.140:FF:000002">
    <property type="entry name" value="Signal recognition particle receptor FtsY"/>
    <property type="match status" value="1"/>
</dbReference>
<dbReference type="Gene3D" id="3.40.50.300">
    <property type="entry name" value="P-loop containing nucleotide triphosphate hydrolases"/>
    <property type="match status" value="1"/>
</dbReference>